<gene>
    <name evidence="1" type="ORF">Pmani_007386</name>
</gene>
<dbReference type="Proteomes" id="UP001292094">
    <property type="component" value="Unassembled WGS sequence"/>
</dbReference>
<evidence type="ECO:0000313" key="1">
    <source>
        <dbReference type="EMBL" id="KAK4321757.1"/>
    </source>
</evidence>
<proteinExistence type="predicted"/>
<organism evidence="1 2">
    <name type="scientific">Petrolisthes manimaculis</name>
    <dbReference type="NCBI Taxonomy" id="1843537"/>
    <lineage>
        <taxon>Eukaryota</taxon>
        <taxon>Metazoa</taxon>
        <taxon>Ecdysozoa</taxon>
        <taxon>Arthropoda</taxon>
        <taxon>Crustacea</taxon>
        <taxon>Multicrustacea</taxon>
        <taxon>Malacostraca</taxon>
        <taxon>Eumalacostraca</taxon>
        <taxon>Eucarida</taxon>
        <taxon>Decapoda</taxon>
        <taxon>Pleocyemata</taxon>
        <taxon>Anomura</taxon>
        <taxon>Galatheoidea</taxon>
        <taxon>Porcellanidae</taxon>
        <taxon>Petrolisthes</taxon>
    </lineage>
</organism>
<protein>
    <submittedName>
        <fullName evidence="1">Uncharacterized protein</fullName>
    </submittedName>
</protein>
<evidence type="ECO:0000313" key="2">
    <source>
        <dbReference type="Proteomes" id="UP001292094"/>
    </source>
</evidence>
<sequence length="102" mass="11069">MVSSLTFSLRPDSQTDQSHHTDIMKLIGLVVLLQVGTVLSLPFIGSSNSESSTVDYITSCFSAASSSGDYNELQKDVAAGLWLYEKGDVNSAKKTLKEYPTF</sequence>
<accession>A0AAE1QAL9</accession>
<comment type="caution">
    <text evidence="1">The sequence shown here is derived from an EMBL/GenBank/DDBJ whole genome shotgun (WGS) entry which is preliminary data.</text>
</comment>
<keyword evidence="2" id="KW-1185">Reference proteome</keyword>
<name>A0AAE1QAL9_9EUCA</name>
<reference evidence="1" key="1">
    <citation type="submission" date="2023-11" db="EMBL/GenBank/DDBJ databases">
        <title>Genome assemblies of two species of porcelain crab, Petrolisthes cinctipes and Petrolisthes manimaculis (Anomura: Porcellanidae).</title>
        <authorList>
            <person name="Angst P."/>
        </authorList>
    </citation>
    <scope>NUCLEOTIDE SEQUENCE</scope>
    <source>
        <strain evidence="1">PB745_02</strain>
        <tissue evidence="1">Gill</tissue>
    </source>
</reference>
<dbReference type="EMBL" id="JAWZYT010000559">
    <property type="protein sequence ID" value="KAK4321757.1"/>
    <property type="molecule type" value="Genomic_DNA"/>
</dbReference>
<dbReference type="AlphaFoldDB" id="A0AAE1QAL9"/>